<proteinExistence type="predicted"/>
<reference evidence="1 2" key="1">
    <citation type="submission" date="2022-12" db="EMBL/GenBank/DDBJ databases">
        <title>Chromosome-level genome of Tegillarca granosa.</title>
        <authorList>
            <person name="Kim J."/>
        </authorList>
    </citation>
    <scope>NUCLEOTIDE SEQUENCE [LARGE SCALE GENOMIC DNA]</scope>
    <source>
        <strain evidence="1">Teg-2019</strain>
        <tissue evidence="1">Adductor muscle</tissue>
    </source>
</reference>
<accession>A0ABQ9FJ57</accession>
<dbReference type="Proteomes" id="UP001217089">
    <property type="component" value="Unassembled WGS sequence"/>
</dbReference>
<organism evidence="1 2">
    <name type="scientific">Tegillarca granosa</name>
    <name type="common">Malaysian cockle</name>
    <name type="synonym">Anadara granosa</name>
    <dbReference type="NCBI Taxonomy" id="220873"/>
    <lineage>
        <taxon>Eukaryota</taxon>
        <taxon>Metazoa</taxon>
        <taxon>Spiralia</taxon>
        <taxon>Lophotrochozoa</taxon>
        <taxon>Mollusca</taxon>
        <taxon>Bivalvia</taxon>
        <taxon>Autobranchia</taxon>
        <taxon>Pteriomorphia</taxon>
        <taxon>Arcoida</taxon>
        <taxon>Arcoidea</taxon>
        <taxon>Arcidae</taxon>
        <taxon>Tegillarca</taxon>
    </lineage>
</organism>
<sequence length="114" mass="12804">MTYCRTTNVLSAKRKHLKTQGKGNKPYKADELTSEEIDMLYSSGCLGTGSPQSLEKNTWSTTSVIQKLVLESPQILGHLTPKCLLLKMCQKILCFDFDEFNLCTNLLILITCVK</sequence>
<name>A0ABQ9FJ57_TEGGR</name>
<dbReference type="EMBL" id="JARBDR010000337">
    <property type="protein sequence ID" value="KAJ8315720.1"/>
    <property type="molecule type" value="Genomic_DNA"/>
</dbReference>
<protein>
    <submittedName>
        <fullName evidence="1">Uncharacterized protein</fullName>
    </submittedName>
</protein>
<evidence type="ECO:0000313" key="2">
    <source>
        <dbReference type="Proteomes" id="UP001217089"/>
    </source>
</evidence>
<comment type="caution">
    <text evidence="1">The sequence shown here is derived from an EMBL/GenBank/DDBJ whole genome shotgun (WGS) entry which is preliminary data.</text>
</comment>
<keyword evidence="2" id="KW-1185">Reference proteome</keyword>
<evidence type="ECO:0000313" key="1">
    <source>
        <dbReference type="EMBL" id="KAJ8315720.1"/>
    </source>
</evidence>
<gene>
    <name evidence="1" type="ORF">KUTeg_007870</name>
</gene>